<proteinExistence type="predicted"/>
<dbReference type="EMBL" id="DF238840">
    <property type="protein sequence ID" value="GAF27258.1"/>
    <property type="molecule type" value="Genomic_DNA"/>
</dbReference>
<keyword evidence="1" id="KW-0812">Transmembrane</keyword>
<dbReference type="PANTHER" id="PTHR31446:SF29">
    <property type="entry name" value="ACID PHOSPHATASE_VANADIUM-DEPENDENT HALOPEROXIDASE-RELATED PROTEIN"/>
    <property type="match status" value="1"/>
</dbReference>
<dbReference type="Pfam" id="PF02681">
    <property type="entry name" value="DUF212"/>
    <property type="match status" value="1"/>
</dbReference>
<accession>A0A0S6UE93</accession>
<organism evidence="2">
    <name type="scientific">Moorella thermoacetica Y72</name>
    <dbReference type="NCBI Taxonomy" id="1325331"/>
    <lineage>
        <taxon>Bacteria</taxon>
        <taxon>Bacillati</taxon>
        <taxon>Bacillota</taxon>
        <taxon>Clostridia</taxon>
        <taxon>Neomoorellales</taxon>
        <taxon>Neomoorellaceae</taxon>
        <taxon>Neomoorella</taxon>
    </lineage>
</organism>
<feature type="transmembrane region" description="Helical" evidence="1">
    <location>
        <begin position="73"/>
        <end position="91"/>
    </location>
</feature>
<evidence type="ECO:0000313" key="2">
    <source>
        <dbReference type="EMBL" id="GAF27258.1"/>
    </source>
</evidence>
<name>A0A0S6UE93_NEOTH</name>
<dbReference type="PANTHER" id="PTHR31446">
    <property type="entry name" value="ACID PHOSPHATASE/VANADIUM-DEPENDENT HALOPEROXIDASE-RELATED PROTEIN"/>
    <property type="match status" value="1"/>
</dbReference>
<dbReference type="AlphaFoldDB" id="A0A0S6UE93"/>
<dbReference type="Proteomes" id="UP000063718">
    <property type="component" value="Unassembled WGS sequence"/>
</dbReference>
<gene>
    <name evidence="2" type="ORF">MTY_2599</name>
</gene>
<dbReference type="InterPro" id="IPR003832">
    <property type="entry name" value="DUF212"/>
</dbReference>
<keyword evidence="1" id="KW-0472">Membrane</keyword>
<protein>
    <submittedName>
        <fullName evidence="2">Uncharacterized protein conserved in bacteria</fullName>
    </submittedName>
</protein>
<keyword evidence="1" id="KW-1133">Transmembrane helix</keyword>
<reference evidence="2" key="1">
    <citation type="journal article" date="2014" name="Gene">
        <title>Genome-guided analysis of transformation efficiency and carbon dioxide assimilation by Moorella thermoacetica Y72.</title>
        <authorList>
            <person name="Tsukahara K."/>
            <person name="Kita A."/>
            <person name="Nakashimada Y."/>
            <person name="Hoshino T."/>
            <person name="Murakami K."/>
        </authorList>
    </citation>
    <scope>NUCLEOTIDE SEQUENCE [LARGE SCALE GENOMIC DNA]</scope>
    <source>
        <strain evidence="2">Y72</strain>
    </source>
</reference>
<evidence type="ECO:0000256" key="1">
    <source>
        <dbReference type="SAM" id="Phobius"/>
    </source>
</evidence>
<sequence>MLKDIAAMENLLPVAGGSLATCQGLKLILALRKCQRHAWRRLLEPGGMPSSHTAVVTSLAMVMGWMYGWTSPFFQLAAVFGGIVIYDALTLRQAVEEHARRLNLICRREGLAAGELRENLGHTPAEALIGALIGALVAVAFIL</sequence>
<feature type="transmembrane region" description="Helical" evidence="1">
    <location>
        <begin position="125"/>
        <end position="142"/>
    </location>
</feature>
<dbReference type="RefSeq" id="WP_025775007.1">
    <property type="nucleotide sequence ID" value="NZ_DF238840.1"/>
</dbReference>